<evidence type="ECO:0000259" key="2">
    <source>
        <dbReference type="Pfam" id="PF01451"/>
    </source>
</evidence>
<dbReference type="InterPro" id="IPR036196">
    <property type="entry name" value="Ptyr_pPase_sf"/>
</dbReference>
<organism evidence="3 4">
    <name type="scientific">Hymenobacter humi</name>
    <dbReference type="NCBI Taxonomy" id="1411620"/>
    <lineage>
        <taxon>Bacteria</taxon>
        <taxon>Pseudomonadati</taxon>
        <taxon>Bacteroidota</taxon>
        <taxon>Cytophagia</taxon>
        <taxon>Cytophagales</taxon>
        <taxon>Hymenobacteraceae</taxon>
        <taxon>Hymenobacter</taxon>
    </lineage>
</organism>
<dbReference type="Pfam" id="PF01451">
    <property type="entry name" value="LMWPc"/>
    <property type="match status" value="1"/>
</dbReference>
<dbReference type="SUPFAM" id="SSF52788">
    <property type="entry name" value="Phosphotyrosine protein phosphatases I"/>
    <property type="match status" value="1"/>
</dbReference>
<comment type="caution">
    <text evidence="3">The sequence shown here is derived from an EMBL/GenBank/DDBJ whole genome shotgun (WGS) entry which is preliminary data.</text>
</comment>
<feature type="region of interest" description="Disordered" evidence="1">
    <location>
        <begin position="35"/>
        <end position="57"/>
    </location>
</feature>
<dbReference type="RefSeq" id="WP_380205694.1">
    <property type="nucleotide sequence ID" value="NZ_JBHTEK010000001.1"/>
</dbReference>
<evidence type="ECO:0000313" key="3">
    <source>
        <dbReference type="EMBL" id="MFC7670234.1"/>
    </source>
</evidence>
<sequence length="57" mass="6157">MTSFLFVCIENANRSQMAQAFATMHGGEQVAAYSAGSRPSGLSTPKPLRPWPSWATI</sequence>
<evidence type="ECO:0000313" key="4">
    <source>
        <dbReference type="Proteomes" id="UP001596513"/>
    </source>
</evidence>
<dbReference type="Proteomes" id="UP001596513">
    <property type="component" value="Unassembled WGS sequence"/>
</dbReference>
<evidence type="ECO:0000256" key="1">
    <source>
        <dbReference type="SAM" id="MobiDB-lite"/>
    </source>
</evidence>
<feature type="domain" description="Phosphotyrosine protein phosphatase I" evidence="2">
    <location>
        <begin position="4"/>
        <end position="38"/>
    </location>
</feature>
<reference evidence="4" key="1">
    <citation type="journal article" date="2019" name="Int. J. Syst. Evol. Microbiol.">
        <title>The Global Catalogue of Microorganisms (GCM) 10K type strain sequencing project: providing services to taxonomists for standard genome sequencing and annotation.</title>
        <authorList>
            <consortium name="The Broad Institute Genomics Platform"/>
            <consortium name="The Broad Institute Genome Sequencing Center for Infectious Disease"/>
            <person name="Wu L."/>
            <person name="Ma J."/>
        </authorList>
    </citation>
    <scope>NUCLEOTIDE SEQUENCE [LARGE SCALE GENOMIC DNA]</scope>
    <source>
        <strain evidence="4">JCM 19635</strain>
    </source>
</reference>
<protein>
    <recommendedName>
        <fullName evidence="2">Phosphotyrosine protein phosphatase I domain-containing protein</fullName>
    </recommendedName>
</protein>
<name>A0ABW2UBE8_9BACT</name>
<dbReference type="Gene3D" id="3.40.50.2300">
    <property type="match status" value="1"/>
</dbReference>
<dbReference type="EMBL" id="JBHTEK010000001">
    <property type="protein sequence ID" value="MFC7670234.1"/>
    <property type="molecule type" value="Genomic_DNA"/>
</dbReference>
<proteinExistence type="predicted"/>
<keyword evidence="4" id="KW-1185">Reference proteome</keyword>
<accession>A0ABW2UBE8</accession>
<gene>
    <name evidence="3" type="ORF">ACFQT0_24855</name>
</gene>
<dbReference type="InterPro" id="IPR023485">
    <property type="entry name" value="Ptyr_pPase"/>
</dbReference>